<accession>A0A7U3YFT5</accession>
<name>A0A7U3YFT5_GEOS0</name>
<evidence type="ECO:0000256" key="3">
    <source>
        <dbReference type="ARBA" id="ARBA00023163"/>
    </source>
</evidence>
<dbReference type="InterPro" id="IPR005471">
    <property type="entry name" value="Tscrpt_reg_IclR_N"/>
</dbReference>
<keyword evidence="1" id="KW-0805">Transcription regulation</keyword>
<dbReference type="Gene3D" id="1.10.10.10">
    <property type="entry name" value="Winged helix-like DNA-binding domain superfamily/Winged helix DNA-binding domain"/>
    <property type="match status" value="1"/>
</dbReference>
<evidence type="ECO:0000256" key="2">
    <source>
        <dbReference type="ARBA" id="ARBA00023125"/>
    </source>
</evidence>
<dbReference type="PROSITE" id="PS51078">
    <property type="entry name" value="ICLR_ED"/>
    <property type="match status" value="1"/>
</dbReference>
<dbReference type="InterPro" id="IPR036390">
    <property type="entry name" value="WH_DNA-bd_sf"/>
</dbReference>
<dbReference type="SUPFAM" id="SSF55781">
    <property type="entry name" value="GAF domain-like"/>
    <property type="match status" value="1"/>
</dbReference>
<gene>
    <name evidence="6" type="ORF">GY4MC1_2261</name>
</gene>
<dbReference type="Pfam" id="PF01614">
    <property type="entry name" value="IclR_C"/>
    <property type="match status" value="1"/>
</dbReference>
<dbReference type="GO" id="GO:0003700">
    <property type="term" value="F:DNA-binding transcription factor activity"/>
    <property type="evidence" value="ECO:0007669"/>
    <property type="project" value="TreeGrafter"/>
</dbReference>
<protein>
    <submittedName>
        <fullName evidence="6">Transcriptional regulator, IclR family</fullName>
    </submittedName>
</protein>
<dbReference type="InterPro" id="IPR014757">
    <property type="entry name" value="Tscrpt_reg_IclR_C"/>
</dbReference>
<dbReference type="InterPro" id="IPR036388">
    <property type="entry name" value="WH-like_DNA-bd_sf"/>
</dbReference>
<dbReference type="KEGG" id="gmc:GY4MC1_2261"/>
<dbReference type="AlphaFoldDB" id="A0A7U3YFT5"/>
<dbReference type="InterPro" id="IPR029016">
    <property type="entry name" value="GAF-like_dom_sf"/>
</dbReference>
<dbReference type="SMART" id="SM00346">
    <property type="entry name" value="HTH_ICLR"/>
    <property type="match status" value="1"/>
</dbReference>
<dbReference type="PANTHER" id="PTHR30136:SF24">
    <property type="entry name" value="HTH-TYPE TRANSCRIPTIONAL REPRESSOR ALLR"/>
    <property type="match status" value="1"/>
</dbReference>
<dbReference type="PROSITE" id="PS51077">
    <property type="entry name" value="HTH_ICLR"/>
    <property type="match status" value="1"/>
</dbReference>
<organism evidence="6">
    <name type="scientific">Geobacillus sp. (strain Y4.1MC1)</name>
    <dbReference type="NCBI Taxonomy" id="581103"/>
    <lineage>
        <taxon>Bacteria</taxon>
        <taxon>Bacillati</taxon>
        <taxon>Bacillota</taxon>
        <taxon>Bacilli</taxon>
        <taxon>Bacillales</taxon>
        <taxon>Anoxybacillaceae</taxon>
        <taxon>Geobacillus</taxon>
    </lineage>
</organism>
<feature type="domain" description="IclR-ED" evidence="5">
    <location>
        <begin position="74"/>
        <end position="247"/>
    </location>
</feature>
<keyword evidence="3" id="KW-0804">Transcription</keyword>
<dbReference type="InterPro" id="IPR050707">
    <property type="entry name" value="HTH_MetabolicPath_Reg"/>
</dbReference>
<evidence type="ECO:0000259" key="5">
    <source>
        <dbReference type="PROSITE" id="PS51078"/>
    </source>
</evidence>
<dbReference type="GO" id="GO:0045892">
    <property type="term" value="P:negative regulation of DNA-templated transcription"/>
    <property type="evidence" value="ECO:0007669"/>
    <property type="project" value="TreeGrafter"/>
</dbReference>
<evidence type="ECO:0000313" key="6">
    <source>
        <dbReference type="EMBL" id="ADP74992.1"/>
    </source>
</evidence>
<dbReference type="SUPFAM" id="SSF46785">
    <property type="entry name" value="Winged helix' DNA-binding domain"/>
    <property type="match status" value="1"/>
</dbReference>
<feature type="domain" description="HTH iclR-type" evidence="4">
    <location>
        <begin position="10"/>
        <end position="73"/>
    </location>
</feature>
<dbReference type="EMBL" id="CP002293">
    <property type="protein sequence ID" value="ADP74992.1"/>
    <property type="molecule type" value="Genomic_DNA"/>
</dbReference>
<dbReference type="Gene3D" id="3.30.450.40">
    <property type="match status" value="1"/>
</dbReference>
<dbReference type="PANTHER" id="PTHR30136">
    <property type="entry name" value="HELIX-TURN-HELIX TRANSCRIPTIONAL REGULATOR, ICLR FAMILY"/>
    <property type="match status" value="1"/>
</dbReference>
<evidence type="ECO:0000259" key="4">
    <source>
        <dbReference type="PROSITE" id="PS51077"/>
    </source>
</evidence>
<reference evidence="6" key="1">
    <citation type="submission" date="2010-10" db="EMBL/GenBank/DDBJ databases">
        <title>Complete sequence of chromosome of Geobacillus sp. Y4.1MC1.</title>
        <authorList>
            <consortium name="US DOE Joint Genome Institute"/>
            <person name="Lucas S."/>
            <person name="Copeland A."/>
            <person name="Lapidus A."/>
            <person name="Cheng J.-F."/>
            <person name="Bruce D."/>
            <person name="Goodwin L."/>
            <person name="Pitluck S."/>
            <person name="Chertkov O."/>
            <person name="Zhang X."/>
            <person name="Detter J.C."/>
            <person name="Han C."/>
            <person name="Tapia R."/>
            <person name="Land M."/>
            <person name="Hauser L."/>
            <person name="Jeffries C."/>
            <person name="Kyrpides N."/>
            <person name="Ivanova N."/>
            <person name="Ovchinnikova G."/>
            <person name="Brumm P."/>
            <person name="Mead D."/>
            <person name="Woyke T."/>
        </authorList>
    </citation>
    <scope>NUCLEOTIDE SEQUENCE [LARGE SCALE GENOMIC DNA]</scope>
    <source>
        <strain evidence="6">Y4.1MC1</strain>
    </source>
</reference>
<proteinExistence type="predicted"/>
<evidence type="ECO:0000256" key="1">
    <source>
        <dbReference type="ARBA" id="ARBA00023015"/>
    </source>
</evidence>
<dbReference type="Pfam" id="PF09339">
    <property type="entry name" value="HTH_IclR"/>
    <property type="match status" value="1"/>
</dbReference>
<sequence length="252" mass="28315">MIAKDDKYIIQSVKQAGEILHLLSRTQHRNKKFGEIMELLKIPRTTTMRLLKTLISLGMVHYNERTQTYSLGPYLVILGSRAAEFLDYLGVVKKYLTQIEQKTGLTTVVAQRIQQDRLTYLLKEESRSQIHVTVSLGQQFPIDRGSFGKVFCAYLDDDELKKVASARYNQEFLAELAEIRRLGYATSIGEQVEGISGVAAPIFGPNSQVFLAVACIGISEQLPYSKMAMYGEFLRDMGILITQEIGGVIPNN</sequence>
<dbReference type="GO" id="GO:0003677">
    <property type="term" value="F:DNA binding"/>
    <property type="evidence" value="ECO:0007669"/>
    <property type="project" value="UniProtKB-KW"/>
</dbReference>
<keyword evidence="2" id="KW-0238">DNA-binding</keyword>